<feature type="non-terminal residue" evidence="2">
    <location>
        <position position="1"/>
    </location>
</feature>
<organism evidence="2 3">
    <name type="scientific">Xenoophorus captivus</name>
    <dbReference type="NCBI Taxonomy" id="1517983"/>
    <lineage>
        <taxon>Eukaryota</taxon>
        <taxon>Metazoa</taxon>
        <taxon>Chordata</taxon>
        <taxon>Craniata</taxon>
        <taxon>Vertebrata</taxon>
        <taxon>Euteleostomi</taxon>
        <taxon>Actinopterygii</taxon>
        <taxon>Neopterygii</taxon>
        <taxon>Teleostei</taxon>
        <taxon>Neoteleostei</taxon>
        <taxon>Acanthomorphata</taxon>
        <taxon>Ovalentaria</taxon>
        <taxon>Atherinomorphae</taxon>
        <taxon>Cyprinodontiformes</taxon>
        <taxon>Goodeidae</taxon>
        <taxon>Xenoophorus</taxon>
    </lineage>
</organism>
<name>A0ABV0RPJ0_9TELE</name>
<protein>
    <submittedName>
        <fullName evidence="2">Uncharacterized protein</fullName>
    </submittedName>
</protein>
<accession>A0ABV0RPJ0</accession>
<proteinExistence type="predicted"/>
<evidence type="ECO:0000313" key="2">
    <source>
        <dbReference type="EMBL" id="MEQ2210076.1"/>
    </source>
</evidence>
<evidence type="ECO:0000313" key="3">
    <source>
        <dbReference type="Proteomes" id="UP001434883"/>
    </source>
</evidence>
<feature type="region of interest" description="Disordered" evidence="1">
    <location>
        <begin position="1"/>
        <end position="34"/>
    </location>
</feature>
<evidence type="ECO:0000256" key="1">
    <source>
        <dbReference type="SAM" id="MobiDB-lite"/>
    </source>
</evidence>
<gene>
    <name evidence="2" type="ORF">XENOCAPTIV_008044</name>
</gene>
<comment type="caution">
    <text evidence="2">The sequence shown here is derived from an EMBL/GenBank/DDBJ whole genome shotgun (WGS) entry which is preliminary data.</text>
</comment>
<sequence length="147" mass="16894">PSSSCSFDGSLKSEQSDCAPKWPEVPPVFNQNEDRRRNKYLRKDYLKYKCQSARNNSSGNEDAEEGLRNADFSTTLTVFGLKPRSAFTRGTRQDLSSTDPSFTMRRKMEHLREEIEQIGLLRQVRRFVVCLCLSGFYQPMSHTKSNA</sequence>
<keyword evidence="3" id="KW-1185">Reference proteome</keyword>
<dbReference type="EMBL" id="JAHRIN010052343">
    <property type="protein sequence ID" value="MEQ2210076.1"/>
    <property type="molecule type" value="Genomic_DNA"/>
</dbReference>
<dbReference type="Proteomes" id="UP001434883">
    <property type="component" value="Unassembled WGS sequence"/>
</dbReference>
<reference evidence="2 3" key="1">
    <citation type="submission" date="2021-06" db="EMBL/GenBank/DDBJ databases">
        <authorList>
            <person name="Palmer J.M."/>
        </authorList>
    </citation>
    <scope>NUCLEOTIDE SEQUENCE [LARGE SCALE GENOMIC DNA]</scope>
    <source>
        <strain evidence="2 3">XC_2019</strain>
        <tissue evidence="2">Muscle</tissue>
    </source>
</reference>